<gene>
    <name evidence="2" type="ORF">KDW93_20210</name>
</gene>
<dbReference type="Gene3D" id="3.60.15.10">
    <property type="entry name" value="Ribonuclease Z/Hydroxyacylglutathione hydrolase-like"/>
    <property type="match status" value="1"/>
</dbReference>
<evidence type="ECO:0000259" key="1">
    <source>
        <dbReference type="Pfam" id="PF19583"/>
    </source>
</evidence>
<evidence type="ECO:0000313" key="2">
    <source>
        <dbReference type="EMBL" id="MBR8131263.1"/>
    </source>
</evidence>
<name>A0AA41EAC0_9BURK</name>
<proteinExistence type="predicted"/>
<dbReference type="InterPro" id="IPR045761">
    <property type="entry name" value="ODP_dom"/>
</dbReference>
<dbReference type="Pfam" id="PF19583">
    <property type="entry name" value="ODP"/>
    <property type="match status" value="1"/>
</dbReference>
<evidence type="ECO:0000313" key="3">
    <source>
        <dbReference type="Proteomes" id="UP000682266"/>
    </source>
</evidence>
<reference evidence="2" key="1">
    <citation type="submission" date="2021-04" db="EMBL/GenBank/DDBJ databases">
        <title>A collection of bacterial strains from the Burkholderia cepacia Research Laboratory and Repository.</title>
        <authorList>
            <person name="Lipuma J."/>
            <person name="Spilker T."/>
        </authorList>
    </citation>
    <scope>NUCLEOTIDE SEQUENCE</scope>
    <source>
        <strain evidence="2">AU36012</strain>
    </source>
</reference>
<accession>A0AA41EAC0</accession>
<comment type="caution">
    <text evidence="2">The sequence shown here is derived from an EMBL/GenBank/DDBJ whole genome shotgun (WGS) entry which is preliminary data.</text>
</comment>
<dbReference type="InterPro" id="IPR036866">
    <property type="entry name" value="RibonucZ/Hydroxyglut_hydro"/>
</dbReference>
<dbReference type="AlphaFoldDB" id="A0AA41EAC0"/>
<dbReference type="SUPFAM" id="SSF56281">
    <property type="entry name" value="Metallo-hydrolase/oxidoreductase"/>
    <property type="match status" value="1"/>
</dbReference>
<dbReference type="Proteomes" id="UP000682266">
    <property type="component" value="Unassembled WGS sequence"/>
</dbReference>
<organism evidence="2 3">
    <name type="scientific">Burkholderia ambifaria</name>
    <dbReference type="NCBI Taxonomy" id="152480"/>
    <lineage>
        <taxon>Bacteria</taxon>
        <taxon>Pseudomonadati</taxon>
        <taxon>Pseudomonadota</taxon>
        <taxon>Betaproteobacteria</taxon>
        <taxon>Burkholderiales</taxon>
        <taxon>Burkholderiaceae</taxon>
        <taxon>Burkholderia</taxon>
        <taxon>Burkholderia cepacia complex</taxon>
    </lineage>
</organism>
<dbReference type="EMBL" id="JAGSVG010000018">
    <property type="protein sequence ID" value="MBR8131263.1"/>
    <property type="molecule type" value="Genomic_DNA"/>
</dbReference>
<sequence length="234" mass="25144">MSACRIDAVRDGLFRATTYVDTLNLCFSQFFVRSPHGDVLCVETGTRSNFTQLSAALDSVGIAPSLVSSVIVPHFEADEMGALPDFLAANPALVAYGHPMCTWGLADVFGVRAIPLKDGEPTTLSGTSVVPVFTTHVHQWDALVVYLPAYKALLSSDILMRFGRDDADDPLPEILNAITRSDYLPSLAHLARALRRIQALDLDIILPMHGPAITHDIPRVIAGVIAHCEAAAAA</sequence>
<dbReference type="RefSeq" id="WP_105789084.1">
    <property type="nucleotide sequence ID" value="NZ_CADERF010000020.1"/>
</dbReference>
<protein>
    <submittedName>
        <fullName evidence="2">MBL fold metallo-hydrolase</fullName>
    </submittedName>
</protein>
<feature type="domain" description="ODP" evidence="1">
    <location>
        <begin position="30"/>
        <end position="210"/>
    </location>
</feature>